<reference evidence="1" key="2">
    <citation type="submission" date="2019-06" db="EMBL/GenBank/DDBJ databases">
        <title>Genomics analysis of Aphanomyces spp. identifies a new class of oomycete effector associated with host adaptation.</title>
        <authorList>
            <person name="Gaulin E."/>
        </authorList>
    </citation>
    <scope>NUCLEOTIDE SEQUENCE</scope>
    <source>
        <strain evidence="1">CBS 578.67</strain>
    </source>
</reference>
<dbReference type="EMBL" id="VJMH01005409">
    <property type="protein sequence ID" value="KAF0696318.1"/>
    <property type="molecule type" value="Genomic_DNA"/>
</dbReference>
<gene>
    <name evidence="2" type="primary">Aste57867_12915</name>
    <name evidence="1" type="ORF">As57867_012867</name>
    <name evidence="2" type="ORF">ASTE57867_12915</name>
</gene>
<dbReference type="Proteomes" id="UP000332933">
    <property type="component" value="Unassembled WGS sequence"/>
</dbReference>
<dbReference type="EMBL" id="CAADRA010005430">
    <property type="protein sequence ID" value="VFT89761.1"/>
    <property type="molecule type" value="Genomic_DNA"/>
</dbReference>
<protein>
    <submittedName>
        <fullName evidence="2">Aste57867_12915 protein</fullName>
    </submittedName>
</protein>
<dbReference type="AlphaFoldDB" id="A0A485KXM7"/>
<accession>A0A485KXM7</accession>
<evidence type="ECO:0000313" key="1">
    <source>
        <dbReference type="EMBL" id="KAF0696318.1"/>
    </source>
</evidence>
<name>A0A485KXM7_9STRA</name>
<evidence type="ECO:0000313" key="3">
    <source>
        <dbReference type="Proteomes" id="UP000332933"/>
    </source>
</evidence>
<sequence length="349" mass="40132">MIGDSLTISPASRRELESFRKKRYRVLKKNERCALAESVRRLEAHVAQLTRLRTCSWREASDKLFRERLETYGEHTSLRAQLRRQQELLRLVYGWVAPVATSLEEKRSWSQYTLLAHPVARRYGYTWLSERVYHAARATALPMDPLGGSMADATSVHMMSDAGRVVGFEMHSQMTLLANFKVVADVLWPLMLQTGRKTNFQAKDVEVIDGTTMYQHTESLVLGTSYRVIFRLFVEASRFILTMVYILDDESNPLRANERRVYGYDWAIFERVTDDITLWREARVLYTPMTTEGELALDDHAPIFGVEKKDQSNQVLLAQIEAAAADNWDTVQRSIFGIIEDRLAALSTN</sequence>
<keyword evidence="3" id="KW-1185">Reference proteome</keyword>
<organism evidence="2 3">
    <name type="scientific">Aphanomyces stellatus</name>
    <dbReference type="NCBI Taxonomy" id="120398"/>
    <lineage>
        <taxon>Eukaryota</taxon>
        <taxon>Sar</taxon>
        <taxon>Stramenopiles</taxon>
        <taxon>Oomycota</taxon>
        <taxon>Saprolegniomycetes</taxon>
        <taxon>Saprolegniales</taxon>
        <taxon>Verrucalvaceae</taxon>
        <taxon>Aphanomyces</taxon>
    </lineage>
</organism>
<evidence type="ECO:0000313" key="2">
    <source>
        <dbReference type="EMBL" id="VFT89761.1"/>
    </source>
</evidence>
<proteinExistence type="predicted"/>
<reference evidence="2 3" key="1">
    <citation type="submission" date="2019-03" db="EMBL/GenBank/DDBJ databases">
        <authorList>
            <person name="Gaulin E."/>
            <person name="Dumas B."/>
        </authorList>
    </citation>
    <scope>NUCLEOTIDE SEQUENCE [LARGE SCALE GENOMIC DNA]</scope>
    <source>
        <strain evidence="2">CBS 568.67</strain>
    </source>
</reference>